<dbReference type="AlphaFoldDB" id="A0A8A4TDX0"/>
<dbReference type="InterPro" id="IPR050961">
    <property type="entry name" value="BolA/IbaG_stress_morph_reg"/>
</dbReference>
<dbReference type="Gene3D" id="3.30.300.90">
    <property type="entry name" value="BolA-like"/>
    <property type="match status" value="1"/>
</dbReference>
<dbReference type="Proteomes" id="UP000663929">
    <property type="component" value="Chromosome"/>
</dbReference>
<dbReference type="InterPro" id="IPR002634">
    <property type="entry name" value="BolA"/>
</dbReference>
<evidence type="ECO:0000256" key="1">
    <source>
        <dbReference type="ARBA" id="ARBA00005578"/>
    </source>
</evidence>
<dbReference type="SUPFAM" id="SSF82657">
    <property type="entry name" value="BolA-like"/>
    <property type="match status" value="1"/>
</dbReference>
<evidence type="ECO:0000256" key="2">
    <source>
        <dbReference type="RuleBase" id="RU003860"/>
    </source>
</evidence>
<dbReference type="PANTHER" id="PTHR46229">
    <property type="entry name" value="BOLA TRANSCRIPTION REGULATOR"/>
    <property type="match status" value="1"/>
</dbReference>
<keyword evidence="4" id="KW-1185">Reference proteome</keyword>
<protein>
    <submittedName>
        <fullName evidence="3">BolA family transcriptional regulator</fullName>
    </submittedName>
</protein>
<dbReference type="KEGG" id="scor:J3U87_19405"/>
<dbReference type="Pfam" id="PF01722">
    <property type="entry name" value="BolA"/>
    <property type="match status" value="1"/>
</dbReference>
<reference evidence="3" key="1">
    <citation type="submission" date="2021-03" db="EMBL/GenBank/DDBJ databases">
        <title>Acanthopleuribacteraceae sp. M133.</title>
        <authorList>
            <person name="Wang G."/>
        </authorList>
    </citation>
    <scope>NUCLEOTIDE SEQUENCE</scope>
    <source>
        <strain evidence="3">M133</strain>
    </source>
</reference>
<organism evidence="3 4">
    <name type="scientific">Sulfidibacter corallicola</name>
    <dbReference type="NCBI Taxonomy" id="2818388"/>
    <lineage>
        <taxon>Bacteria</taxon>
        <taxon>Pseudomonadati</taxon>
        <taxon>Acidobacteriota</taxon>
        <taxon>Holophagae</taxon>
        <taxon>Acanthopleuribacterales</taxon>
        <taxon>Acanthopleuribacteraceae</taxon>
        <taxon>Sulfidibacter</taxon>
    </lineage>
</organism>
<dbReference type="PIRSF" id="PIRSF003113">
    <property type="entry name" value="BolA"/>
    <property type="match status" value="1"/>
</dbReference>
<accession>A0A8A4TDX0</accession>
<dbReference type="EMBL" id="CP071793">
    <property type="protein sequence ID" value="QTD47760.1"/>
    <property type="molecule type" value="Genomic_DNA"/>
</dbReference>
<evidence type="ECO:0000313" key="4">
    <source>
        <dbReference type="Proteomes" id="UP000663929"/>
    </source>
</evidence>
<comment type="similarity">
    <text evidence="1 2">Belongs to the BolA/IbaG family.</text>
</comment>
<dbReference type="RefSeq" id="WP_237377426.1">
    <property type="nucleotide sequence ID" value="NZ_CP071793.1"/>
</dbReference>
<sequence>MTLKETVLTRLKETFPDAKMVLTDTTGTNDHWHLEIASDTFKGMSRVKQHQAIYKPLRDLIDSNQVHALKITTFTAENWPHG</sequence>
<gene>
    <name evidence="3" type="ORF">J3U87_19405</name>
</gene>
<name>A0A8A4TDX0_SULCO</name>
<proteinExistence type="inferred from homology"/>
<evidence type="ECO:0000313" key="3">
    <source>
        <dbReference type="EMBL" id="QTD47760.1"/>
    </source>
</evidence>
<dbReference type="InterPro" id="IPR036065">
    <property type="entry name" value="BolA-like_sf"/>
</dbReference>
<dbReference type="PANTHER" id="PTHR46229:SF2">
    <property type="entry name" value="BOLA-LIKE PROTEIN 1"/>
    <property type="match status" value="1"/>
</dbReference>